<protein>
    <submittedName>
        <fullName evidence="1">Uncharacterized protein</fullName>
    </submittedName>
</protein>
<reference evidence="1 2" key="1">
    <citation type="journal article" date="2021" name="Front. Genet.">
        <title>Chromosome-Level Genome Assembly Reveals Significant Gene Expansion in the Toll and IMD Signaling Pathways of Dendrolimus kikuchii.</title>
        <authorList>
            <person name="Zhou J."/>
            <person name="Wu P."/>
            <person name="Xiong Z."/>
            <person name="Liu N."/>
            <person name="Zhao N."/>
            <person name="Ji M."/>
            <person name="Qiu Y."/>
            <person name="Yang B."/>
        </authorList>
    </citation>
    <scope>NUCLEOTIDE SEQUENCE [LARGE SCALE GENOMIC DNA]</scope>
    <source>
        <strain evidence="1">Ann1</strain>
    </source>
</reference>
<dbReference type="EMBL" id="CM034393">
    <property type="protein sequence ID" value="KAJ0179917.1"/>
    <property type="molecule type" value="Genomic_DNA"/>
</dbReference>
<comment type="caution">
    <text evidence="1">The sequence shown here is derived from an EMBL/GenBank/DDBJ whole genome shotgun (WGS) entry which is preliminary data.</text>
</comment>
<dbReference type="Proteomes" id="UP000824533">
    <property type="component" value="Linkage Group LG07"/>
</dbReference>
<organism evidence="1 2">
    <name type="scientific">Dendrolimus kikuchii</name>
    <dbReference type="NCBI Taxonomy" id="765133"/>
    <lineage>
        <taxon>Eukaryota</taxon>
        <taxon>Metazoa</taxon>
        <taxon>Ecdysozoa</taxon>
        <taxon>Arthropoda</taxon>
        <taxon>Hexapoda</taxon>
        <taxon>Insecta</taxon>
        <taxon>Pterygota</taxon>
        <taxon>Neoptera</taxon>
        <taxon>Endopterygota</taxon>
        <taxon>Lepidoptera</taxon>
        <taxon>Glossata</taxon>
        <taxon>Ditrysia</taxon>
        <taxon>Bombycoidea</taxon>
        <taxon>Lasiocampidae</taxon>
        <taxon>Dendrolimus</taxon>
    </lineage>
</organism>
<proteinExistence type="predicted"/>
<accession>A0ACC1D918</accession>
<gene>
    <name evidence="1" type="ORF">K1T71_004508</name>
</gene>
<keyword evidence="2" id="KW-1185">Reference proteome</keyword>
<evidence type="ECO:0000313" key="1">
    <source>
        <dbReference type="EMBL" id="KAJ0179917.1"/>
    </source>
</evidence>
<sequence>MSLRDQKEYFTSKMKLLVVVYLIAVAMAAPPPSTTNSIQDSNKAKLLKFNNDNNGLGNYKFAYEQSDGTKQEQVGEIRNKDSENPILEVKGTFTWIGPDGVSYNVTYVANEDGYKPQMEQGPGGAVPSAVLASMTG</sequence>
<name>A0ACC1D918_9NEOP</name>
<evidence type="ECO:0000313" key="2">
    <source>
        <dbReference type="Proteomes" id="UP000824533"/>
    </source>
</evidence>